<evidence type="ECO:0000259" key="2">
    <source>
        <dbReference type="SMART" id="SM01017"/>
    </source>
</evidence>
<keyword evidence="4" id="KW-1185">Reference proteome</keyword>
<dbReference type="PANTHER" id="PTHR11188">
    <property type="entry name" value="ARRESTIN DOMAIN CONTAINING PROTEIN"/>
    <property type="match status" value="1"/>
</dbReference>
<evidence type="ECO:0000313" key="4">
    <source>
        <dbReference type="Proteomes" id="UP001487740"/>
    </source>
</evidence>
<dbReference type="PANTHER" id="PTHR11188:SF176">
    <property type="entry name" value="ARRESTIN DOMAIN-CONTAINING PROTEIN 1"/>
    <property type="match status" value="1"/>
</dbReference>
<sequence length="474" mass="52021">MPTTIAVVFDNPSAVFFTGQNITGDVRVTCDKPKKCRGIEVEFKGYAKVHWTERKTTGTGDDRKTETHHYTSQEKYYDMNYWVWGNGKDSYELPPGQHVFRFAFLLPTGIPSSFESHVGKIRHQCKAKMDIPWKTDKSCTRPYSVNTLLDLNTNPQATAPINYTDEKYLCCFCCRSGPMSLVLRIDRSGFVPGENMCINAECTNMTGTEVNHTKAKITQIITYYAEGHKKTEKRKVAELKHGVIKARDADIWSGVEMLIPPLPPSNLDYCRIIDIDYEFQFEMEPSGCHTDLDFAVPIIIGSIPFKQYFSSFIPAAPPAFPPPAGFPSAPGYPPQPGMPVQPPMAGYPGQPPMNPNAPPAVGFVAGSNGMGANPPFNPGAMPPPYPGPPVPSAPVFPGTQQYPEMPLPSYNTCMFGVTTFDEHDSDDDNQGHGAGFAPQYVSYSLVGTAPPGAFMSGVPSPDHLFSADTQPLIL</sequence>
<reference evidence="3 4" key="1">
    <citation type="submission" date="2023-03" db="EMBL/GenBank/DDBJ databases">
        <title>High-quality genome of Scylla paramamosain provides insights in environmental adaptation.</title>
        <authorList>
            <person name="Zhang L."/>
        </authorList>
    </citation>
    <scope>NUCLEOTIDE SEQUENCE [LARGE SCALE GENOMIC DNA]</scope>
    <source>
        <strain evidence="3">LZ_2023a</strain>
        <tissue evidence="3">Muscle</tissue>
    </source>
</reference>
<dbReference type="EMBL" id="JARAKH010000009">
    <property type="protein sequence ID" value="KAK8401094.1"/>
    <property type="molecule type" value="Genomic_DNA"/>
</dbReference>
<dbReference type="InterPro" id="IPR050357">
    <property type="entry name" value="Arrestin_domain-protein"/>
</dbReference>
<dbReference type="InterPro" id="IPR011022">
    <property type="entry name" value="Arrestin_C-like"/>
</dbReference>
<dbReference type="EMBL" id="JARAKH010000009">
    <property type="protein sequence ID" value="KAK8401101.1"/>
    <property type="molecule type" value="Genomic_DNA"/>
</dbReference>
<dbReference type="Proteomes" id="UP001487740">
    <property type="component" value="Unassembled WGS sequence"/>
</dbReference>
<evidence type="ECO:0000313" key="3">
    <source>
        <dbReference type="EMBL" id="KAK8401099.1"/>
    </source>
</evidence>
<dbReference type="EMBL" id="JARAKH010000009">
    <property type="protein sequence ID" value="KAK8401095.1"/>
    <property type="molecule type" value="Genomic_DNA"/>
</dbReference>
<dbReference type="AlphaFoldDB" id="A0AAW0ULS0"/>
<comment type="similarity">
    <text evidence="1">Belongs to the arrestin family.</text>
</comment>
<accession>A0AAW0ULS0</accession>
<name>A0AAW0ULS0_SCYPA</name>
<dbReference type="EMBL" id="JARAKH010000009">
    <property type="protein sequence ID" value="KAK8401106.1"/>
    <property type="molecule type" value="Genomic_DNA"/>
</dbReference>
<dbReference type="InterPro" id="IPR014752">
    <property type="entry name" value="Arrestin-like_C"/>
</dbReference>
<feature type="domain" description="Arrestin C-terminal-like" evidence="2">
    <location>
        <begin position="175"/>
        <end position="305"/>
    </location>
</feature>
<protein>
    <recommendedName>
        <fullName evidence="2">Arrestin C-terminal-like domain-containing protein</fullName>
    </recommendedName>
</protein>
<dbReference type="EMBL" id="JARAKH010000009">
    <property type="protein sequence ID" value="KAK8401102.1"/>
    <property type="molecule type" value="Genomic_DNA"/>
</dbReference>
<dbReference type="Pfam" id="PF02752">
    <property type="entry name" value="Arrestin_C"/>
    <property type="match status" value="1"/>
</dbReference>
<dbReference type="SMART" id="SM01017">
    <property type="entry name" value="Arrestin_C"/>
    <property type="match status" value="1"/>
</dbReference>
<dbReference type="EMBL" id="JARAKH010000009">
    <property type="protein sequence ID" value="KAK8401100.1"/>
    <property type="molecule type" value="Genomic_DNA"/>
</dbReference>
<organism evidence="3 4">
    <name type="scientific">Scylla paramamosain</name>
    <name type="common">Mud crab</name>
    <dbReference type="NCBI Taxonomy" id="85552"/>
    <lineage>
        <taxon>Eukaryota</taxon>
        <taxon>Metazoa</taxon>
        <taxon>Ecdysozoa</taxon>
        <taxon>Arthropoda</taxon>
        <taxon>Crustacea</taxon>
        <taxon>Multicrustacea</taxon>
        <taxon>Malacostraca</taxon>
        <taxon>Eumalacostraca</taxon>
        <taxon>Eucarida</taxon>
        <taxon>Decapoda</taxon>
        <taxon>Pleocyemata</taxon>
        <taxon>Brachyura</taxon>
        <taxon>Eubrachyura</taxon>
        <taxon>Portunoidea</taxon>
        <taxon>Portunidae</taxon>
        <taxon>Portuninae</taxon>
        <taxon>Scylla</taxon>
    </lineage>
</organism>
<gene>
    <name evidence="3" type="ORF">O3P69_002692</name>
</gene>
<comment type="caution">
    <text evidence="3">The sequence shown here is derived from an EMBL/GenBank/DDBJ whole genome shotgun (WGS) entry which is preliminary data.</text>
</comment>
<dbReference type="Pfam" id="PF00339">
    <property type="entry name" value="Arrestin_N"/>
    <property type="match status" value="1"/>
</dbReference>
<dbReference type="GO" id="GO:0005737">
    <property type="term" value="C:cytoplasm"/>
    <property type="evidence" value="ECO:0007669"/>
    <property type="project" value="TreeGrafter"/>
</dbReference>
<dbReference type="InterPro" id="IPR014756">
    <property type="entry name" value="Ig_E-set"/>
</dbReference>
<dbReference type="SUPFAM" id="SSF81296">
    <property type="entry name" value="E set domains"/>
    <property type="match status" value="2"/>
</dbReference>
<dbReference type="InterPro" id="IPR011021">
    <property type="entry name" value="Arrestin-like_N"/>
</dbReference>
<dbReference type="Gene3D" id="2.60.40.640">
    <property type="match status" value="2"/>
</dbReference>
<dbReference type="GO" id="GO:0015031">
    <property type="term" value="P:protein transport"/>
    <property type="evidence" value="ECO:0007669"/>
    <property type="project" value="TreeGrafter"/>
</dbReference>
<proteinExistence type="inferred from homology"/>
<evidence type="ECO:0000256" key="1">
    <source>
        <dbReference type="ARBA" id="ARBA00005298"/>
    </source>
</evidence>
<dbReference type="EMBL" id="JARAKH010000009">
    <property type="protein sequence ID" value="KAK8401099.1"/>
    <property type="molecule type" value="Genomic_DNA"/>
</dbReference>